<dbReference type="GO" id="GO:0008970">
    <property type="term" value="F:phospholipase A1 activity"/>
    <property type="evidence" value="ECO:0007669"/>
    <property type="project" value="UniProtKB-EC"/>
</dbReference>
<name>A0A1I7ICX4_9FLAO</name>
<dbReference type="AlphaFoldDB" id="A0A1I7ICX4"/>
<feature type="binding site" description="in dimeric form" evidence="20">
    <location>
        <position position="168"/>
    </location>
    <ligand>
        <name>Ca(2+)</name>
        <dbReference type="ChEBI" id="CHEBI:29108"/>
        <label>1</label>
    </ligand>
</feature>
<evidence type="ECO:0000256" key="11">
    <source>
        <dbReference type="ARBA" id="ARBA00022729"/>
    </source>
</evidence>
<evidence type="ECO:0000256" key="10">
    <source>
        <dbReference type="ARBA" id="ARBA00022723"/>
    </source>
</evidence>
<dbReference type="PANTHER" id="PTHR40457:SF1">
    <property type="entry name" value="PHOSPHOLIPASE A1"/>
    <property type="match status" value="1"/>
</dbReference>
<gene>
    <name evidence="21" type="ORF">SAMN05216480_1155</name>
</gene>
<keyword evidence="12" id="KW-0378">Hydrolase</keyword>
<evidence type="ECO:0000256" key="20">
    <source>
        <dbReference type="PIRSR" id="PIRSR603187-2"/>
    </source>
</evidence>
<keyword evidence="11" id="KW-0732">Signal</keyword>
<evidence type="ECO:0000256" key="6">
    <source>
        <dbReference type="ARBA" id="ARBA00013179"/>
    </source>
</evidence>
<dbReference type="STRING" id="1224947.SAMN05216480_1155"/>
<dbReference type="SUPFAM" id="SSF56931">
    <property type="entry name" value="Outer membrane phospholipase A (OMPLA)"/>
    <property type="match status" value="1"/>
</dbReference>
<evidence type="ECO:0000256" key="18">
    <source>
        <dbReference type="ARBA" id="ARBA00032375"/>
    </source>
</evidence>
<evidence type="ECO:0000256" key="9">
    <source>
        <dbReference type="ARBA" id="ARBA00022692"/>
    </source>
</evidence>
<dbReference type="GO" id="GO:0016042">
    <property type="term" value="P:lipid catabolic process"/>
    <property type="evidence" value="ECO:0007669"/>
    <property type="project" value="UniProtKB-KW"/>
</dbReference>
<dbReference type="EMBL" id="FPBK01000015">
    <property type="protein sequence ID" value="SFU70758.1"/>
    <property type="molecule type" value="Genomic_DNA"/>
</dbReference>
<evidence type="ECO:0000256" key="3">
    <source>
        <dbReference type="ARBA" id="ARBA00004571"/>
    </source>
</evidence>
<keyword evidence="9" id="KW-0812">Transmembrane</keyword>
<comment type="subcellular location">
    <subcellularLocation>
        <location evidence="3">Cell outer membrane</location>
        <topology evidence="3">Multi-pass membrane protein</topology>
    </subcellularLocation>
</comment>
<protein>
    <recommendedName>
        <fullName evidence="18">Phosphatidylcholine 1-acylhydrolase</fullName>
        <ecNumber evidence="6">3.1.1.32</ecNumber>
        <ecNumber evidence="7">3.1.1.4</ecNumber>
    </recommendedName>
</protein>
<dbReference type="PANTHER" id="PTHR40457">
    <property type="entry name" value="PHOSPHOLIPASE A1"/>
    <property type="match status" value="1"/>
</dbReference>
<evidence type="ECO:0000256" key="14">
    <source>
        <dbReference type="ARBA" id="ARBA00022963"/>
    </source>
</evidence>
<evidence type="ECO:0000256" key="13">
    <source>
        <dbReference type="ARBA" id="ARBA00022837"/>
    </source>
</evidence>
<feature type="active site" description="Nucleophile" evidence="19">
    <location>
        <position position="127"/>
    </location>
</feature>
<evidence type="ECO:0000256" key="5">
    <source>
        <dbReference type="ARBA" id="ARBA00011702"/>
    </source>
</evidence>
<reference evidence="21 22" key="1">
    <citation type="submission" date="2016-10" db="EMBL/GenBank/DDBJ databases">
        <authorList>
            <person name="de Groot N.N."/>
        </authorList>
    </citation>
    <scope>NUCLEOTIDE SEQUENCE [LARGE SCALE GENOMIC DNA]</scope>
    <source>
        <strain evidence="21 22">CGMCC 1.12333</strain>
    </source>
</reference>
<evidence type="ECO:0000256" key="12">
    <source>
        <dbReference type="ARBA" id="ARBA00022801"/>
    </source>
</evidence>
<comment type="cofactor">
    <cofactor evidence="20">
        <name>Ca(2+)</name>
        <dbReference type="ChEBI" id="CHEBI:29108"/>
    </cofactor>
    <text evidence="20">Binds 1 Ca(2+) ion per monomer.</text>
</comment>
<keyword evidence="8" id="KW-1134">Transmembrane beta strand</keyword>
<comment type="similarity">
    <text evidence="4">Belongs to the phospholipase A1 family.</text>
</comment>
<dbReference type="EC" id="3.1.1.4" evidence="7"/>
<keyword evidence="15" id="KW-0443">Lipid metabolism</keyword>
<evidence type="ECO:0000256" key="4">
    <source>
        <dbReference type="ARBA" id="ARBA00010525"/>
    </source>
</evidence>
<comment type="catalytic activity">
    <reaction evidence="2">
        <text>a 1,2-diacyl-sn-glycero-3-phosphocholine + H2O = a 1-acyl-sn-glycero-3-phosphocholine + a fatty acid + H(+)</text>
        <dbReference type="Rhea" id="RHEA:15801"/>
        <dbReference type="ChEBI" id="CHEBI:15377"/>
        <dbReference type="ChEBI" id="CHEBI:15378"/>
        <dbReference type="ChEBI" id="CHEBI:28868"/>
        <dbReference type="ChEBI" id="CHEBI:57643"/>
        <dbReference type="ChEBI" id="CHEBI:58168"/>
        <dbReference type="EC" id="3.1.1.4"/>
    </reaction>
</comment>
<keyword evidence="17" id="KW-0998">Cell outer membrane</keyword>
<dbReference type="GO" id="GO:0046872">
    <property type="term" value="F:metal ion binding"/>
    <property type="evidence" value="ECO:0007669"/>
    <property type="project" value="UniProtKB-KW"/>
</dbReference>
<evidence type="ECO:0000256" key="7">
    <source>
        <dbReference type="ARBA" id="ARBA00013278"/>
    </source>
</evidence>
<dbReference type="EC" id="3.1.1.32" evidence="6"/>
<evidence type="ECO:0000256" key="15">
    <source>
        <dbReference type="ARBA" id="ARBA00023098"/>
    </source>
</evidence>
<keyword evidence="14" id="KW-0442">Lipid degradation</keyword>
<dbReference type="InterPro" id="IPR003187">
    <property type="entry name" value="PLipase_A1"/>
</dbReference>
<evidence type="ECO:0000313" key="21">
    <source>
        <dbReference type="EMBL" id="SFU70758.1"/>
    </source>
</evidence>
<evidence type="ECO:0000256" key="1">
    <source>
        <dbReference type="ARBA" id="ARBA00000111"/>
    </source>
</evidence>
<evidence type="ECO:0000313" key="22">
    <source>
        <dbReference type="Proteomes" id="UP000199138"/>
    </source>
</evidence>
<dbReference type="GO" id="GO:0004623">
    <property type="term" value="F:phospholipase A2 activity"/>
    <property type="evidence" value="ECO:0007669"/>
    <property type="project" value="UniProtKB-EC"/>
</dbReference>
<keyword evidence="22" id="KW-1185">Reference proteome</keyword>
<sequence>MGQWVMGQQFSKITRENYKQYIEEAPRFTIYGDNYFVAGKQLNQSASDAKSDARFEIGFKERLIDHPLPWDTYLFLAYRQKAFWEVYTESFPFRALNYNPSIGIGKVIFDKNDRLEGAFWFQFEHESNGEGGDISRSWNRFSLSYFMPVNEHFLYTFKVWLPLGSMEDNRDITDYVGYGQVDMSYKTKEDRWIFEAEARKGMVGLRGSLQLGVNYRLSKKGNEYVYLQFFQGYGQDLINYNRELSYIRLGFSIKDMSFNFY</sequence>
<dbReference type="Gene3D" id="2.40.230.10">
    <property type="entry name" value="Phospholipase A1"/>
    <property type="match status" value="1"/>
</dbReference>
<feature type="binding site" description="in dimeric form" evidence="20">
    <location>
        <position position="90"/>
    </location>
    <ligand>
        <name>Ca(2+)</name>
        <dbReference type="ChEBI" id="CHEBI:29108"/>
        <label>1</label>
    </ligand>
</feature>
<comment type="catalytic activity">
    <reaction evidence="1">
        <text>a 1,2-diacyl-sn-glycero-3-phosphocholine + H2O = a 2-acyl-sn-glycero-3-phosphocholine + a fatty acid + H(+)</text>
        <dbReference type="Rhea" id="RHEA:18689"/>
        <dbReference type="ChEBI" id="CHEBI:15377"/>
        <dbReference type="ChEBI" id="CHEBI:15378"/>
        <dbReference type="ChEBI" id="CHEBI:28868"/>
        <dbReference type="ChEBI" id="CHEBI:57643"/>
        <dbReference type="ChEBI" id="CHEBI:57875"/>
        <dbReference type="EC" id="3.1.1.32"/>
    </reaction>
</comment>
<dbReference type="GO" id="GO:0009279">
    <property type="term" value="C:cell outer membrane"/>
    <property type="evidence" value="ECO:0007669"/>
    <property type="project" value="UniProtKB-SubCell"/>
</dbReference>
<keyword evidence="10 20" id="KW-0479">Metal-binding</keyword>
<organism evidence="21 22">
    <name type="scientific">Pustulibacterium marinum</name>
    <dbReference type="NCBI Taxonomy" id="1224947"/>
    <lineage>
        <taxon>Bacteria</taxon>
        <taxon>Pseudomonadati</taxon>
        <taxon>Bacteroidota</taxon>
        <taxon>Flavobacteriia</taxon>
        <taxon>Flavobacteriales</taxon>
        <taxon>Flavobacteriaceae</taxon>
        <taxon>Pustulibacterium</taxon>
    </lineage>
</organism>
<evidence type="ECO:0000256" key="8">
    <source>
        <dbReference type="ARBA" id="ARBA00022452"/>
    </source>
</evidence>
<accession>A0A1I7ICX4</accession>
<feature type="active site" description="Proton acceptor" evidence="19">
    <location>
        <position position="125"/>
    </location>
</feature>
<feature type="binding site" description="in dimeric form" evidence="20">
    <location>
        <position position="135"/>
    </location>
    <ligand>
        <name>Ca(2+)</name>
        <dbReference type="ChEBI" id="CHEBI:29108"/>
        <label>1</label>
    </ligand>
</feature>
<proteinExistence type="inferred from homology"/>
<evidence type="ECO:0000256" key="19">
    <source>
        <dbReference type="PIRSR" id="PIRSR603187-1"/>
    </source>
</evidence>
<dbReference type="InterPro" id="IPR036541">
    <property type="entry name" value="PLipase_A1_sf"/>
</dbReference>
<dbReference type="PRINTS" id="PR01486">
    <property type="entry name" value="PHPHLIPASEA1"/>
</dbReference>
<dbReference type="Pfam" id="PF02253">
    <property type="entry name" value="PLA1"/>
    <property type="match status" value="1"/>
</dbReference>
<evidence type="ECO:0000256" key="16">
    <source>
        <dbReference type="ARBA" id="ARBA00023136"/>
    </source>
</evidence>
<evidence type="ECO:0000256" key="17">
    <source>
        <dbReference type="ARBA" id="ARBA00023237"/>
    </source>
</evidence>
<keyword evidence="16" id="KW-0472">Membrane</keyword>
<evidence type="ECO:0000256" key="2">
    <source>
        <dbReference type="ARBA" id="ARBA00001604"/>
    </source>
</evidence>
<keyword evidence="13 20" id="KW-0106">Calcium</keyword>
<dbReference type="Proteomes" id="UP000199138">
    <property type="component" value="Unassembled WGS sequence"/>
</dbReference>
<comment type="subunit">
    <text evidence="5">Homodimer; dimerization is reversible, and the dimeric form is the active one.</text>
</comment>